<feature type="region of interest" description="Disordered" evidence="1">
    <location>
        <begin position="413"/>
        <end position="508"/>
    </location>
</feature>
<dbReference type="AlphaFoldDB" id="A0A813AEZ8"/>
<evidence type="ECO:0000313" key="2">
    <source>
        <dbReference type="EMBL" id="CAE7864917.1"/>
    </source>
</evidence>
<name>A0A813AEZ8_9DINO</name>
<evidence type="ECO:0000256" key="1">
    <source>
        <dbReference type="SAM" id="MobiDB-lite"/>
    </source>
</evidence>
<evidence type="ECO:0000313" key="3">
    <source>
        <dbReference type="Proteomes" id="UP000601435"/>
    </source>
</evidence>
<organism evidence="2 3">
    <name type="scientific">Symbiodinium necroappetens</name>
    <dbReference type="NCBI Taxonomy" id="1628268"/>
    <lineage>
        <taxon>Eukaryota</taxon>
        <taxon>Sar</taxon>
        <taxon>Alveolata</taxon>
        <taxon>Dinophyceae</taxon>
        <taxon>Suessiales</taxon>
        <taxon>Symbiodiniaceae</taxon>
        <taxon>Symbiodinium</taxon>
    </lineage>
</organism>
<keyword evidence="3" id="KW-1185">Reference proteome</keyword>
<dbReference type="EMBL" id="CAJNJA010058472">
    <property type="protein sequence ID" value="CAE7864917.1"/>
    <property type="molecule type" value="Genomic_DNA"/>
</dbReference>
<feature type="non-terminal residue" evidence="2">
    <location>
        <position position="1"/>
    </location>
</feature>
<feature type="region of interest" description="Disordered" evidence="1">
    <location>
        <begin position="528"/>
        <end position="547"/>
    </location>
</feature>
<gene>
    <name evidence="2" type="ORF">SNEC2469_LOCUS27612</name>
</gene>
<dbReference type="Proteomes" id="UP000601435">
    <property type="component" value="Unassembled WGS sequence"/>
</dbReference>
<feature type="non-terminal residue" evidence="2">
    <location>
        <position position="837"/>
    </location>
</feature>
<feature type="compositionally biased region" description="Low complexity" evidence="1">
    <location>
        <begin position="456"/>
        <end position="478"/>
    </location>
</feature>
<accession>A0A813AEZ8</accession>
<protein>
    <recommendedName>
        <fullName evidence="4">CCHC-type domain-containing protein</fullName>
    </recommendedName>
</protein>
<comment type="caution">
    <text evidence="2">The sequence shown here is derived from an EMBL/GenBank/DDBJ whole genome shotgun (WGS) entry which is preliminary data.</text>
</comment>
<reference evidence="2" key="1">
    <citation type="submission" date="2021-02" db="EMBL/GenBank/DDBJ databases">
        <authorList>
            <person name="Dougan E. K."/>
            <person name="Rhodes N."/>
            <person name="Thang M."/>
            <person name="Chan C."/>
        </authorList>
    </citation>
    <scope>NUCLEOTIDE SEQUENCE</scope>
</reference>
<sequence length="837" mass="91917">EWAEWPVSDSVGNALAEAAQALTVTSKKLAGLAQSRGFYQTKGVPASSGKGKKGFPSSGKGKGKQGKPGTKGSGKSKGKGRGKLDAQSALQQQRLQGSLCLGCGSADHWLRDCPNFNVQNAQLASASLPGVCLDADGAVEIHSSWTTSSSAIDPAPSDVQMLHVAMPSKKKVYFQLPPLQDFEPKIARSPSVLLQYCEGPCSAYIIADTGCQRQVAGQAWHDQKAQEIRPLKRLEFPDKCKFSFGPSAPVTSVGRHVYPVAIAGVQFSLSVSVVAAKAPPQWLVRWRALLQGLLGFVNSVQQMVLLYSVTPDLVLRNYGVPSTATSVLSTVGAIAAQTALTNQSYMKKPDQCSHPSGLRAYGGGGTKVRICDVCGSRWVVMPNGNQVPATPKASPQAKTPLDLPERVVQALRRERESKKPKAKAASGSHQYDNEDLGAAYPASLRPSSTSWRGSVRAPPAAMAMRRSSPTRLTARAKPTAPPPPSQRRTWMGSPPASDTDRMSVDRRSAGTYDQDWANWEEPNFFMDNRDQLEGSEGSQFDPNDLIPDDEYILDQETRSPDEPLLPDDRGAFSVKPGMIKRVLGNQRAVRSMWLVEQEVYLNRARRARSMRNFRSDLLEIYGGNAEITAQALRVGLRALQPVDKVYGWELRRKSDYDQLENLVLRHRPYLLVYEIPCTAWSNIQPREELQVLRDQQDQAIKRMVHLIQKAKSTYGGHFLLENPAYTDFWKHPAVQRLRQVPDVSFQVGCMCAFNLKDASERPLKKPTGWMTDLPRVLERVALPCSCAPDAHGQVLGGNSQRAQVYTKELAEAVVRGVQESLAADGDERMNKATDENY</sequence>
<feature type="compositionally biased region" description="Basic and acidic residues" evidence="1">
    <location>
        <begin position="498"/>
        <end position="508"/>
    </location>
</feature>
<proteinExistence type="predicted"/>
<feature type="region of interest" description="Disordered" evidence="1">
    <location>
        <begin position="41"/>
        <end position="87"/>
    </location>
</feature>
<evidence type="ECO:0008006" key="4">
    <source>
        <dbReference type="Google" id="ProtNLM"/>
    </source>
</evidence>
<dbReference type="OrthoDB" id="432086at2759"/>